<evidence type="ECO:0000313" key="3">
    <source>
        <dbReference type="EMBL" id="RZB54954.1"/>
    </source>
</evidence>
<keyword evidence="1" id="KW-1133">Transmembrane helix</keyword>
<dbReference type="InterPro" id="IPR039542">
    <property type="entry name" value="Erv_N"/>
</dbReference>
<protein>
    <recommendedName>
        <fullName evidence="2">Endoplasmic reticulum vesicle transporter N-terminal domain-containing protein</fullName>
    </recommendedName>
</protein>
<keyword evidence="4" id="KW-1185">Reference proteome</keyword>
<gene>
    <name evidence="3" type="ORF">D0Y65_044741</name>
</gene>
<name>A0A445G1P2_GLYSO</name>
<evidence type="ECO:0000256" key="1">
    <source>
        <dbReference type="SAM" id="Phobius"/>
    </source>
</evidence>
<reference evidence="3 4" key="1">
    <citation type="submission" date="2018-09" db="EMBL/GenBank/DDBJ databases">
        <title>A high-quality reference genome of wild soybean provides a powerful tool to mine soybean genomes.</title>
        <authorList>
            <person name="Xie M."/>
            <person name="Chung C.Y.L."/>
            <person name="Li M.-W."/>
            <person name="Wong F.-L."/>
            <person name="Chan T.-F."/>
            <person name="Lam H.-M."/>
        </authorList>
    </citation>
    <scope>NUCLEOTIDE SEQUENCE [LARGE SCALE GENOMIC DNA]</scope>
    <source>
        <strain evidence="4">cv. W05</strain>
        <tissue evidence="3">Hypocotyl of etiolated seedlings</tissue>
    </source>
</reference>
<evidence type="ECO:0000313" key="4">
    <source>
        <dbReference type="Proteomes" id="UP000289340"/>
    </source>
</evidence>
<keyword evidence="1" id="KW-0472">Membrane</keyword>
<dbReference type="EMBL" id="QZWG01000017">
    <property type="protein sequence ID" value="RZB54954.1"/>
    <property type="molecule type" value="Genomic_DNA"/>
</dbReference>
<dbReference type="Pfam" id="PF13850">
    <property type="entry name" value="ERGIC_N"/>
    <property type="match status" value="1"/>
</dbReference>
<accession>A0A445G1P2</accession>
<organism evidence="3 4">
    <name type="scientific">Glycine soja</name>
    <name type="common">Wild soybean</name>
    <dbReference type="NCBI Taxonomy" id="3848"/>
    <lineage>
        <taxon>Eukaryota</taxon>
        <taxon>Viridiplantae</taxon>
        <taxon>Streptophyta</taxon>
        <taxon>Embryophyta</taxon>
        <taxon>Tracheophyta</taxon>
        <taxon>Spermatophyta</taxon>
        <taxon>Magnoliopsida</taxon>
        <taxon>eudicotyledons</taxon>
        <taxon>Gunneridae</taxon>
        <taxon>Pentapetalae</taxon>
        <taxon>rosids</taxon>
        <taxon>fabids</taxon>
        <taxon>Fabales</taxon>
        <taxon>Fabaceae</taxon>
        <taxon>Papilionoideae</taxon>
        <taxon>50 kb inversion clade</taxon>
        <taxon>NPAAA clade</taxon>
        <taxon>indigoferoid/millettioid clade</taxon>
        <taxon>Phaseoleae</taxon>
        <taxon>Glycine</taxon>
        <taxon>Glycine subgen. Soja</taxon>
    </lineage>
</organism>
<proteinExistence type="predicted"/>
<keyword evidence="1" id="KW-0812">Transmembrane</keyword>
<dbReference type="Proteomes" id="UP000289340">
    <property type="component" value="Chromosome 17"/>
</dbReference>
<sequence length="67" mass="7641">MDSIMSKLCNLDVYPKINEDSFNRSLYGDVITLASSILMFLLFYSKLRTTPRPPLLLLIPMSTMVLV</sequence>
<feature type="transmembrane region" description="Helical" evidence="1">
    <location>
        <begin position="26"/>
        <end position="44"/>
    </location>
</feature>
<evidence type="ECO:0000259" key="2">
    <source>
        <dbReference type="Pfam" id="PF13850"/>
    </source>
</evidence>
<feature type="domain" description="Endoplasmic reticulum vesicle transporter N-terminal" evidence="2">
    <location>
        <begin position="10"/>
        <end position="49"/>
    </location>
</feature>
<dbReference type="AlphaFoldDB" id="A0A445G1P2"/>
<comment type="caution">
    <text evidence="3">The sequence shown here is derived from an EMBL/GenBank/DDBJ whole genome shotgun (WGS) entry which is preliminary data.</text>
</comment>